<feature type="transmembrane region" description="Helical" evidence="6">
    <location>
        <begin position="124"/>
        <end position="144"/>
    </location>
</feature>
<evidence type="ECO:0000256" key="4">
    <source>
        <dbReference type="ARBA" id="ARBA00023054"/>
    </source>
</evidence>
<feature type="domain" description="DUF1279" evidence="7">
    <location>
        <begin position="112"/>
        <end position="194"/>
    </location>
</feature>
<dbReference type="PANTHER" id="PTHR21377">
    <property type="entry name" value="PROTEIN FAM210B, MITOCHONDRIAL"/>
    <property type="match status" value="1"/>
</dbReference>
<keyword evidence="9" id="KW-1185">Reference proteome</keyword>
<keyword evidence="2 6" id="KW-0812">Transmembrane</keyword>
<gene>
    <name evidence="8" type="ORF">A3Q56_00113</name>
</gene>
<evidence type="ECO:0000256" key="5">
    <source>
        <dbReference type="ARBA" id="ARBA00023136"/>
    </source>
</evidence>
<dbReference type="GO" id="GO:0005739">
    <property type="term" value="C:mitochondrion"/>
    <property type="evidence" value="ECO:0007669"/>
    <property type="project" value="TreeGrafter"/>
</dbReference>
<evidence type="ECO:0000313" key="9">
    <source>
        <dbReference type="Proteomes" id="UP000078046"/>
    </source>
</evidence>
<reference evidence="8 9" key="1">
    <citation type="submission" date="2016-04" db="EMBL/GenBank/DDBJ databases">
        <title>The genome of Intoshia linei affirms orthonectids as highly simplified spiralians.</title>
        <authorList>
            <person name="Mikhailov K.V."/>
            <person name="Slusarev G.S."/>
            <person name="Nikitin M.A."/>
            <person name="Logacheva M.D."/>
            <person name="Penin A."/>
            <person name="Aleoshin V."/>
            <person name="Panchin Y.V."/>
        </authorList>
    </citation>
    <scope>NUCLEOTIDE SEQUENCE [LARGE SCALE GENOMIC DNA]</scope>
    <source>
        <strain evidence="8">Intl2013</strain>
        <tissue evidence="8">Whole animal</tissue>
    </source>
</reference>
<keyword evidence="4" id="KW-0175">Coiled coil</keyword>
<evidence type="ECO:0000259" key="7">
    <source>
        <dbReference type="Pfam" id="PF06916"/>
    </source>
</evidence>
<evidence type="ECO:0000256" key="2">
    <source>
        <dbReference type="ARBA" id="ARBA00022692"/>
    </source>
</evidence>
<sequence>MSYCTLLFKSNLKNVYKLSKTIQYGPYIQFSSLQNKSGQNIPIYLNSNVEKIKKINTIFRDFKSNQFLQNRTFIQNKTELTDTDKSNLDLETKTLNNNDELDDSDNQLSYYQKFKKIYRTHGKILIAVHLFTCGIWAIIIYVSIKMGLDVKQLLSKLNITRFNNMNSNAGNFAVGYVLYKLISPIRYAATIMGTRIVIRYMRSLGYMPPKNSNMNISKLIKVGVNDVKEKVQAVKKTEIFKSMKK</sequence>
<dbReference type="OrthoDB" id="5874039at2759"/>
<keyword evidence="3 6" id="KW-1133">Transmembrane helix</keyword>
<keyword evidence="5 6" id="KW-0472">Membrane</keyword>
<feature type="transmembrane region" description="Helical" evidence="6">
    <location>
        <begin position="177"/>
        <end position="198"/>
    </location>
</feature>
<name>A0A177BCT9_9BILA</name>
<evidence type="ECO:0000256" key="1">
    <source>
        <dbReference type="ARBA" id="ARBA00004167"/>
    </source>
</evidence>
<evidence type="ECO:0000313" key="8">
    <source>
        <dbReference type="EMBL" id="OAF72118.1"/>
    </source>
</evidence>
<dbReference type="GO" id="GO:0016020">
    <property type="term" value="C:membrane"/>
    <property type="evidence" value="ECO:0007669"/>
    <property type="project" value="UniProtKB-SubCell"/>
</dbReference>
<dbReference type="AlphaFoldDB" id="A0A177BCT9"/>
<dbReference type="InterPro" id="IPR045866">
    <property type="entry name" value="FAM210A/B-like"/>
</dbReference>
<dbReference type="PANTHER" id="PTHR21377:SF1">
    <property type="entry name" value="PROTEIN FAM210A"/>
    <property type="match status" value="1"/>
</dbReference>
<dbReference type="Pfam" id="PF06916">
    <property type="entry name" value="FAM210A-B_dom"/>
    <property type="match status" value="1"/>
</dbReference>
<evidence type="ECO:0000256" key="3">
    <source>
        <dbReference type="ARBA" id="ARBA00022989"/>
    </source>
</evidence>
<comment type="caution">
    <text evidence="8">The sequence shown here is derived from an EMBL/GenBank/DDBJ whole genome shotgun (WGS) entry which is preliminary data.</text>
</comment>
<dbReference type="InterPro" id="IPR009688">
    <property type="entry name" value="FAM210A/B-like_dom"/>
</dbReference>
<dbReference type="Proteomes" id="UP000078046">
    <property type="component" value="Unassembled WGS sequence"/>
</dbReference>
<evidence type="ECO:0000256" key="6">
    <source>
        <dbReference type="SAM" id="Phobius"/>
    </source>
</evidence>
<proteinExistence type="predicted"/>
<accession>A0A177BCT9</accession>
<protein>
    <recommendedName>
        <fullName evidence="7">DUF1279 domain-containing protein</fullName>
    </recommendedName>
</protein>
<organism evidence="8 9">
    <name type="scientific">Intoshia linei</name>
    <dbReference type="NCBI Taxonomy" id="1819745"/>
    <lineage>
        <taxon>Eukaryota</taxon>
        <taxon>Metazoa</taxon>
        <taxon>Spiralia</taxon>
        <taxon>Lophotrochozoa</taxon>
        <taxon>Mesozoa</taxon>
        <taxon>Orthonectida</taxon>
        <taxon>Rhopaluridae</taxon>
        <taxon>Intoshia</taxon>
    </lineage>
</organism>
<comment type="subcellular location">
    <subcellularLocation>
        <location evidence="1">Membrane</location>
        <topology evidence="1">Single-pass membrane protein</topology>
    </subcellularLocation>
</comment>
<dbReference type="EMBL" id="LWCA01000004">
    <property type="protein sequence ID" value="OAF72118.1"/>
    <property type="molecule type" value="Genomic_DNA"/>
</dbReference>